<protein>
    <submittedName>
        <fullName evidence="1">Uncharacterized protein</fullName>
    </submittedName>
</protein>
<dbReference type="AlphaFoldDB" id="X0WF59"/>
<gene>
    <name evidence="1" type="ORF">S01H1_49548</name>
</gene>
<name>X0WF59_9ZZZZ</name>
<reference evidence="1" key="1">
    <citation type="journal article" date="2014" name="Front. Microbiol.">
        <title>High frequency of phylogenetically diverse reductive dehalogenase-homologous genes in deep subseafloor sedimentary metagenomes.</title>
        <authorList>
            <person name="Kawai M."/>
            <person name="Futagami T."/>
            <person name="Toyoda A."/>
            <person name="Takaki Y."/>
            <person name="Nishi S."/>
            <person name="Hori S."/>
            <person name="Arai W."/>
            <person name="Tsubouchi T."/>
            <person name="Morono Y."/>
            <person name="Uchiyama I."/>
            <person name="Ito T."/>
            <person name="Fujiyama A."/>
            <person name="Inagaki F."/>
            <person name="Takami H."/>
        </authorList>
    </citation>
    <scope>NUCLEOTIDE SEQUENCE</scope>
    <source>
        <strain evidence="1">Expedition CK06-06</strain>
    </source>
</reference>
<proteinExistence type="predicted"/>
<evidence type="ECO:0000313" key="1">
    <source>
        <dbReference type="EMBL" id="GAG23153.1"/>
    </source>
</evidence>
<sequence>MKGLRIVDRTDETVSWITVNLLDEHVSIHGLKTVSENTEFISAVTGRVLGLHEALVYGLTHEELHLVSFKLNLGGQKWVDSDVIIQAVLWSL</sequence>
<dbReference type="EMBL" id="BARS01031881">
    <property type="protein sequence ID" value="GAG23153.1"/>
    <property type="molecule type" value="Genomic_DNA"/>
</dbReference>
<comment type="caution">
    <text evidence="1">The sequence shown here is derived from an EMBL/GenBank/DDBJ whole genome shotgun (WGS) entry which is preliminary data.</text>
</comment>
<organism evidence="1">
    <name type="scientific">marine sediment metagenome</name>
    <dbReference type="NCBI Taxonomy" id="412755"/>
    <lineage>
        <taxon>unclassified sequences</taxon>
        <taxon>metagenomes</taxon>
        <taxon>ecological metagenomes</taxon>
    </lineage>
</organism>
<accession>X0WF59</accession>